<dbReference type="Proteomes" id="UP000253816">
    <property type="component" value="Unassembled WGS sequence"/>
</dbReference>
<dbReference type="AlphaFoldDB" id="A0A369K9P4"/>
<evidence type="ECO:0000256" key="1">
    <source>
        <dbReference type="SAM" id="MobiDB-lite"/>
    </source>
</evidence>
<keyword evidence="3" id="KW-1185">Reference proteome</keyword>
<gene>
    <name evidence="2" type="ORF">HAT2_00586</name>
</gene>
<comment type="caution">
    <text evidence="2">The sequence shown here is derived from an EMBL/GenBank/DDBJ whole genome shotgun (WGS) entry which is preliminary data.</text>
</comment>
<evidence type="ECO:0000313" key="3">
    <source>
        <dbReference type="Proteomes" id="UP000253816"/>
    </source>
</evidence>
<feature type="region of interest" description="Disordered" evidence="1">
    <location>
        <begin position="1"/>
        <end position="26"/>
    </location>
</feature>
<evidence type="ECO:0000313" key="2">
    <source>
        <dbReference type="EMBL" id="RDB31311.1"/>
    </source>
</evidence>
<dbReference type="EMBL" id="QQBG01000021">
    <property type="protein sequence ID" value="RDB31311.1"/>
    <property type="molecule type" value="Genomic_DNA"/>
</dbReference>
<name>A0A369K9P4_9BACT</name>
<protein>
    <submittedName>
        <fullName evidence="2">Uncharacterized protein</fullName>
    </submittedName>
</protein>
<feature type="compositionally biased region" description="Polar residues" evidence="1">
    <location>
        <begin position="1"/>
        <end position="15"/>
    </location>
</feature>
<sequence length="162" mass="18111">MSSSSEIKQKWQPTIPNHDEDDGFVAGPIDTPHYVIPSKSVYTLDEIEKVSLSDLQALEALVDPEGTTPSTLAAQITAARKERDLFSRLRRMSEPSPTEPLISIRDLVEKLLDAFAALLKAKGKERLANLIILQFRLEEAISDLILQVREVREASIQLQMSD</sequence>
<reference evidence="2 3" key="1">
    <citation type="submission" date="2018-07" db="EMBL/GenBank/DDBJ databases">
        <title>Comparative genomics of the Candidatus Parilichlamydiaceae reveals evidence of convergent evolution and genome reduction in the phylum Chlamydiae.</title>
        <authorList>
            <person name="Taylor-Brown A."/>
            <person name="Polkinghorne A."/>
        </authorList>
    </citation>
    <scope>NUCLEOTIDE SEQUENCE [LARGE SCALE GENOMIC DNA]</scope>
    <source>
        <strain evidence="2 3">Hat2</strain>
    </source>
</reference>
<dbReference type="OrthoDB" id="10020384at2"/>
<accession>A0A369K9P4</accession>
<proteinExistence type="predicted"/>
<organism evidence="2 3">
    <name type="scientific">Candidatus Similichlamydia laticola</name>
    <dbReference type="NCBI Taxonomy" id="2170265"/>
    <lineage>
        <taxon>Bacteria</taxon>
        <taxon>Pseudomonadati</taxon>
        <taxon>Chlamydiota</taxon>
        <taxon>Chlamydiia</taxon>
        <taxon>Parachlamydiales</taxon>
        <taxon>Candidatus Parilichlamydiaceae</taxon>
        <taxon>Candidatus Similichlamydia</taxon>
    </lineage>
</organism>
<dbReference type="RefSeq" id="WP_147267506.1">
    <property type="nucleotide sequence ID" value="NZ_QQBG01000021.1"/>
</dbReference>